<name>A0ABW6IGT2_9CYAN</name>
<dbReference type="RefSeq" id="WP_377964965.1">
    <property type="nucleotide sequence ID" value="NZ_JBHZOL010000072.1"/>
</dbReference>
<dbReference type="Proteomes" id="UP001600165">
    <property type="component" value="Unassembled WGS sequence"/>
</dbReference>
<reference evidence="1 2" key="1">
    <citation type="submission" date="2024-10" db="EMBL/GenBank/DDBJ databases">
        <authorList>
            <person name="Ratan Roy A."/>
            <person name="Morales Sandoval P.H."/>
            <person name="De Los Santos Villalobos S."/>
            <person name="Chakraborty S."/>
            <person name="Mukherjee J."/>
        </authorList>
    </citation>
    <scope>NUCLEOTIDE SEQUENCE [LARGE SCALE GENOMIC DNA]</scope>
    <source>
        <strain evidence="1 2">S1</strain>
    </source>
</reference>
<protein>
    <submittedName>
        <fullName evidence="1">Uncharacterized protein</fullName>
    </submittedName>
</protein>
<organism evidence="1 2">
    <name type="scientific">Almyronema epifaneia S1</name>
    <dbReference type="NCBI Taxonomy" id="2991925"/>
    <lineage>
        <taxon>Bacteria</taxon>
        <taxon>Bacillati</taxon>
        <taxon>Cyanobacteriota</taxon>
        <taxon>Cyanophyceae</taxon>
        <taxon>Nodosilineales</taxon>
        <taxon>Nodosilineaceae</taxon>
        <taxon>Almyronema</taxon>
        <taxon>Almyronema epifaneia</taxon>
    </lineage>
</organism>
<dbReference type="EMBL" id="JBHZOL010000072">
    <property type="protein sequence ID" value="MFE4106830.1"/>
    <property type="molecule type" value="Genomic_DNA"/>
</dbReference>
<gene>
    <name evidence="1" type="ORF">ACFVKH_11115</name>
</gene>
<sequence length="51" mass="5816">MQKLLDELNPFCWMAAVYILLMLTVQQFPASHAALLWTEGLDPKAFTPVDH</sequence>
<evidence type="ECO:0000313" key="2">
    <source>
        <dbReference type="Proteomes" id="UP001600165"/>
    </source>
</evidence>
<comment type="caution">
    <text evidence="1">The sequence shown here is derived from an EMBL/GenBank/DDBJ whole genome shotgun (WGS) entry which is preliminary data.</text>
</comment>
<keyword evidence="2" id="KW-1185">Reference proteome</keyword>
<evidence type="ECO:0000313" key="1">
    <source>
        <dbReference type="EMBL" id="MFE4106830.1"/>
    </source>
</evidence>
<proteinExistence type="predicted"/>
<accession>A0ABW6IGT2</accession>